<accession>A0A1V9XMD8</accession>
<dbReference type="Proteomes" id="UP000192247">
    <property type="component" value="Unassembled WGS sequence"/>
</dbReference>
<keyword evidence="3" id="KW-1185">Reference proteome</keyword>
<gene>
    <name evidence="2" type="ORF">BIW11_03408</name>
</gene>
<feature type="compositionally biased region" description="Gly residues" evidence="1">
    <location>
        <begin position="141"/>
        <end position="157"/>
    </location>
</feature>
<dbReference type="InParanoid" id="A0A1V9XMD8"/>
<organism evidence="2 3">
    <name type="scientific">Tropilaelaps mercedesae</name>
    <dbReference type="NCBI Taxonomy" id="418985"/>
    <lineage>
        <taxon>Eukaryota</taxon>
        <taxon>Metazoa</taxon>
        <taxon>Ecdysozoa</taxon>
        <taxon>Arthropoda</taxon>
        <taxon>Chelicerata</taxon>
        <taxon>Arachnida</taxon>
        <taxon>Acari</taxon>
        <taxon>Parasitiformes</taxon>
        <taxon>Mesostigmata</taxon>
        <taxon>Gamasina</taxon>
        <taxon>Dermanyssoidea</taxon>
        <taxon>Laelapidae</taxon>
        <taxon>Tropilaelaps</taxon>
    </lineage>
</organism>
<evidence type="ECO:0000256" key="1">
    <source>
        <dbReference type="SAM" id="MobiDB-lite"/>
    </source>
</evidence>
<reference evidence="2 3" key="1">
    <citation type="journal article" date="2017" name="Gigascience">
        <title>Draft genome of the honey bee ectoparasitic mite, Tropilaelaps mercedesae, is shaped by the parasitic life history.</title>
        <authorList>
            <person name="Dong X."/>
            <person name="Armstrong S.D."/>
            <person name="Xia D."/>
            <person name="Makepeace B.L."/>
            <person name="Darby A.C."/>
            <person name="Kadowaki T."/>
        </authorList>
    </citation>
    <scope>NUCLEOTIDE SEQUENCE [LARGE SCALE GENOMIC DNA]</scope>
    <source>
        <strain evidence="2">Wuxi-XJTLU</strain>
    </source>
</reference>
<feature type="compositionally biased region" description="Polar residues" evidence="1">
    <location>
        <begin position="32"/>
        <end position="47"/>
    </location>
</feature>
<evidence type="ECO:0000313" key="2">
    <source>
        <dbReference type="EMBL" id="OQR74532.1"/>
    </source>
</evidence>
<feature type="region of interest" description="Disordered" evidence="1">
    <location>
        <begin position="32"/>
        <end position="51"/>
    </location>
</feature>
<protein>
    <submittedName>
        <fullName evidence="2">Uncharacterized protein</fullName>
    </submittedName>
</protein>
<feature type="non-terminal residue" evidence="2">
    <location>
        <position position="186"/>
    </location>
</feature>
<dbReference type="EMBL" id="MNPL01007845">
    <property type="protein sequence ID" value="OQR74532.1"/>
    <property type="molecule type" value="Genomic_DNA"/>
</dbReference>
<proteinExistence type="predicted"/>
<evidence type="ECO:0000313" key="3">
    <source>
        <dbReference type="Proteomes" id="UP000192247"/>
    </source>
</evidence>
<dbReference type="AlphaFoldDB" id="A0A1V9XMD8"/>
<name>A0A1V9XMD8_9ACAR</name>
<comment type="caution">
    <text evidence="2">The sequence shown here is derived from an EMBL/GenBank/DDBJ whole genome shotgun (WGS) entry which is preliminary data.</text>
</comment>
<sequence length="186" mass="20083">MLTPQQQAALHQQQIYQQHLQRQRELQMQNQGLYGPTQGNQASGQPPQNIPKKTLKIRLDQKVQATRRTQDRCSSLDRNMALQRPLDSGTDCSGLRKSIDESLQFIRMQVDSLGLASVSEVAGDALPEVVPPPPEFTAPAGQGGGAGAAHGGAGGRGACPPPPQFSDHLQHHARSATLPHLTSQQH</sequence>
<feature type="region of interest" description="Disordered" evidence="1">
    <location>
        <begin position="129"/>
        <end position="186"/>
    </location>
</feature>